<evidence type="ECO:0000259" key="9">
    <source>
        <dbReference type="PROSITE" id="PS51194"/>
    </source>
</evidence>
<feature type="compositionally biased region" description="Basic residues" evidence="6">
    <location>
        <begin position="1229"/>
        <end position="1241"/>
    </location>
</feature>
<keyword evidence="4 5" id="KW-0694">RNA-binding</keyword>
<feature type="region of interest" description="Disordered" evidence="6">
    <location>
        <begin position="63"/>
        <end position="82"/>
    </location>
</feature>
<feature type="compositionally biased region" description="Polar residues" evidence="6">
    <location>
        <begin position="596"/>
        <end position="606"/>
    </location>
</feature>
<dbReference type="CDD" id="cd18787">
    <property type="entry name" value="SF2_C_DEAD"/>
    <property type="match status" value="1"/>
</dbReference>
<comment type="catalytic activity">
    <reaction evidence="5">
        <text>ATP + H2O = ADP + phosphate + H(+)</text>
        <dbReference type="Rhea" id="RHEA:13065"/>
        <dbReference type="ChEBI" id="CHEBI:15377"/>
        <dbReference type="ChEBI" id="CHEBI:15378"/>
        <dbReference type="ChEBI" id="CHEBI:30616"/>
        <dbReference type="ChEBI" id="CHEBI:43474"/>
        <dbReference type="ChEBI" id="CHEBI:456216"/>
        <dbReference type="EC" id="3.6.4.13"/>
    </reaction>
</comment>
<dbReference type="SMART" id="SM00490">
    <property type="entry name" value="HELICc"/>
    <property type="match status" value="1"/>
</dbReference>
<evidence type="ECO:0000256" key="1">
    <source>
        <dbReference type="ARBA" id="ARBA00022741"/>
    </source>
</evidence>
<feature type="compositionally biased region" description="Polar residues" evidence="6">
    <location>
        <begin position="217"/>
        <end position="252"/>
    </location>
</feature>
<feature type="region of interest" description="Disordered" evidence="6">
    <location>
        <begin position="933"/>
        <end position="955"/>
    </location>
</feature>
<dbReference type="SUPFAM" id="SSF52540">
    <property type="entry name" value="P-loop containing nucleoside triphosphate hydrolases"/>
    <property type="match status" value="1"/>
</dbReference>
<evidence type="ECO:0000256" key="5">
    <source>
        <dbReference type="RuleBase" id="RU365068"/>
    </source>
</evidence>
<evidence type="ECO:0000256" key="4">
    <source>
        <dbReference type="ARBA" id="ARBA00022884"/>
    </source>
</evidence>
<reference evidence="10" key="2">
    <citation type="submission" date="2013-10" db="EMBL/GenBank/DDBJ databases">
        <authorList>
            <person name="Aslett M."/>
        </authorList>
    </citation>
    <scope>NUCLEOTIDE SEQUENCE [LARGE SCALE GENOMIC DNA]</scope>
    <source>
        <strain evidence="10">Weybridge</strain>
    </source>
</reference>
<dbReference type="InterPro" id="IPR014001">
    <property type="entry name" value="Helicase_ATP-bd"/>
</dbReference>
<keyword evidence="5 10" id="KW-0347">Helicase</keyword>
<feature type="region of interest" description="Disordered" evidence="6">
    <location>
        <begin position="1229"/>
        <end position="1249"/>
    </location>
</feature>
<comment type="domain">
    <text evidence="5">The Q motif is unique to and characteristic of the DEAD box family of RNA helicases and controls ATP binding and hydrolysis.</text>
</comment>
<sequence>MFVLLALMYLCLSRSAFCLFLRTSGSLTISSLYRTPDVNFPAWIPPTPHSELVWNRCRQASRTGQQQRRSLTSKWREDPSTSPFHLAAVSCSILSSSSGKGNHRQVPLGAPSSVAQQSLLHGAEPQRAGAASSVPSQDVSTGGMQELQSVEIDATLDGISREGLLQLLGELKRQTPELLRLLPSQQTSALDSLSTEQLRSLVEQLLNLAEAADVHTTADSGSVSSDKCSTTASRGQLTPLQVQPAPQTQHAKQQVDTETSHKREKWEPKKHKQKDRPEKDSGADVQPLQCALAQAESAASAAASAACVEAQQLLEIGTSEEVGEGLFSALQEQMPLLQEADIWDLLVAMGPVLQALLPPENPPREQPLLGQQRMRESQQQGTTENSVEALLDATAEERQALALEAAAINQFVEAKVGPLSWAAKKDLLLTLLAVVEAEGYCPKEPEVRQLLGLDTAGVGVPRNASAAGAAATGVVSEQAESMKFGGLPVVSAWRRLLQLPENALEGENPLSADEAEALSAEEVKLRYLRVIKQARQASIKASLKLCDYVKQSESSFEGPGCQSLPEENLAGISSSERTLENQAPITAGSPKPHGSGNPNHSLRQVSGSDCLRGRLDARAVPPPMATNPEAALQESAKPAISEAVPPRVCKRAEKPDVAVESTTTAVSTASSGTPILYNGAAVHRGRGGDAHTQEETLMDLSRKSKVPKPDSAAAGDSEDTSYSRKLTGLTGGTARFAALGLNTVVSSAAAAFLGGAASKPTPTQRLVVPHILKAFKKTESCNWTAGKSSIDSLVALRAHTGSGKTLAFLLPLMQALRDQEVASAAADKCSVRDELEYADLMDCKALEETVGGHHDASRTFVGSGRPRALVICPSRPLASQVASVAAALAKRIRLSVGCTTGGVGAGDQLRLLRRRPVDVLIGTPDRLLRLTRPSNTESRHFETGERSSSTQRATGGLPSLDYVQFCILDEADASWHGGFREDVEKLLIRSRFLHTASQQIGEQERKWAYPKVLLTCTATPDSGVEADLCTLLELPAEKVFTVSGGPPFPPQAQLRHEMMQSRGADRFLLLVEQIKIHPELRAKKILVFCNTVDSCRACCHHLQAADLPAEGYDGSLPASVREKNLRSFQEGNGQRILVATDAVARGLHIGGVDAVVNADFPRTTVEYLHRAGRTGRVESKGFVLSFVSKRDAALAAAVRASLSVGLSVEEAGGRSPREERLAGYRSRMRMAKSKSKARRGGWKPPRPKEWHAARVKMAQRLEKRQQVREHFTKRRVGSANKKVA</sequence>
<dbReference type="PANTHER" id="PTHR24031">
    <property type="entry name" value="RNA HELICASE"/>
    <property type="match status" value="1"/>
</dbReference>
<dbReference type="GO" id="GO:0003723">
    <property type="term" value="F:RNA binding"/>
    <property type="evidence" value="ECO:0007669"/>
    <property type="project" value="UniProtKB-UniRule"/>
</dbReference>
<name>U6MDW3_EIMMA</name>
<feature type="domain" description="Helicase ATP-binding" evidence="8">
    <location>
        <begin position="785"/>
        <end position="1038"/>
    </location>
</feature>
<dbReference type="RefSeq" id="XP_013336510.1">
    <property type="nucleotide sequence ID" value="XM_013481056.1"/>
</dbReference>
<dbReference type="GO" id="GO:0016787">
    <property type="term" value="F:hydrolase activity"/>
    <property type="evidence" value="ECO:0007669"/>
    <property type="project" value="UniProtKB-KW"/>
</dbReference>
<dbReference type="PROSITE" id="PS51192">
    <property type="entry name" value="HELICASE_ATP_BIND_1"/>
    <property type="match status" value="1"/>
</dbReference>
<gene>
    <name evidence="10" type="ORF">EMWEY_00025500</name>
</gene>
<dbReference type="InterPro" id="IPR011545">
    <property type="entry name" value="DEAD/DEAH_box_helicase_dom"/>
</dbReference>
<feature type="compositionally biased region" description="Basic and acidic residues" evidence="6">
    <location>
        <begin position="253"/>
        <end position="267"/>
    </location>
</feature>
<reference evidence="10" key="1">
    <citation type="submission" date="2013-10" db="EMBL/GenBank/DDBJ databases">
        <title>Genomic analysis of the causative agents of coccidiosis in chickens.</title>
        <authorList>
            <person name="Reid A.J."/>
            <person name="Blake D."/>
            <person name="Billington K."/>
            <person name="Browne H."/>
            <person name="Dunn M."/>
            <person name="Hung S."/>
            <person name="Kawahara F."/>
            <person name="Miranda-Saavedra D."/>
            <person name="Mourier T."/>
            <person name="Nagra H."/>
            <person name="Otto T.D."/>
            <person name="Rawlings N."/>
            <person name="Sanchez A."/>
            <person name="Sanders M."/>
            <person name="Subramaniam C."/>
            <person name="Tay Y."/>
            <person name="Dear P."/>
            <person name="Doerig C."/>
            <person name="Gruber A."/>
            <person name="Parkinson J."/>
            <person name="Shirley M."/>
            <person name="Wan K.L."/>
            <person name="Berriman M."/>
            <person name="Tomley F."/>
            <person name="Pain A."/>
        </authorList>
    </citation>
    <scope>NUCLEOTIDE SEQUENCE [LARGE SCALE GENOMIC DNA]</scope>
    <source>
        <strain evidence="10">Weybridge</strain>
    </source>
</reference>
<feature type="compositionally biased region" description="Polar residues" evidence="6">
    <location>
        <begin position="63"/>
        <end position="73"/>
    </location>
</feature>
<dbReference type="Pfam" id="PF00271">
    <property type="entry name" value="Helicase_C"/>
    <property type="match status" value="1"/>
</dbReference>
<feature type="region of interest" description="Disordered" evidence="6">
    <location>
        <begin position="215"/>
        <end position="285"/>
    </location>
</feature>
<dbReference type="VEuPathDB" id="ToxoDB:EMWEY_00025500"/>
<dbReference type="Gene3D" id="3.40.50.300">
    <property type="entry name" value="P-loop containing nucleotide triphosphate hydrolases"/>
    <property type="match status" value="2"/>
</dbReference>
<dbReference type="GeneID" id="25336536"/>
<evidence type="ECO:0000313" key="11">
    <source>
        <dbReference type="Proteomes" id="UP000030763"/>
    </source>
</evidence>
<feature type="region of interest" description="Disordered" evidence="6">
    <location>
        <begin position="698"/>
        <end position="723"/>
    </location>
</feature>
<dbReference type="EC" id="3.6.4.13" evidence="5"/>
<comment type="similarity">
    <text evidence="5">Belongs to the DEAD box helicase family.</text>
</comment>
<feature type="chain" id="PRO_5004673625" description="ATP-dependent RNA helicase" evidence="7">
    <location>
        <begin position="19"/>
        <end position="1284"/>
    </location>
</feature>
<dbReference type="Proteomes" id="UP000030763">
    <property type="component" value="Unassembled WGS sequence"/>
</dbReference>
<evidence type="ECO:0000256" key="6">
    <source>
        <dbReference type="SAM" id="MobiDB-lite"/>
    </source>
</evidence>
<feature type="signal peptide" evidence="7">
    <location>
        <begin position="1"/>
        <end position="18"/>
    </location>
</feature>
<dbReference type="InterPro" id="IPR001650">
    <property type="entry name" value="Helicase_C-like"/>
</dbReference>
<feature type="domain" description="Helicase C-terminal" evidence="9">
    <location>
        <begin position="1070"/>
        <end position="1222"/>
    </location>
</feature>
<keyword evidence="11" id="KW-1185">Reference proteome</keyword>
<feature type="region of interest" description="Disordered" evidence="6">
    <location>
        <begin position="121"/>
        <end position="143"/>
    </location>
</feature>
<keyword evidence="3 5" id="KW-0067">ATP-binding</keyword>
<dbReference type="OrthoDB" id="10256233at2759"/>
<evidence type="ECO:0000313" key="10">
    <source>
        <dbReference type="EMBL" id="CDJ59865.1"/>
    </source>
</evidence>
<comment type="function">
    <text evidence="5">RNA helicase.</text>
</comment>
<dbReference type="InterPro" id="IPR027417">
    <property type="entry name" value="P-loop_NTPase"/>
</dbReference>
<evidence type="ECO:0000256" key="7">
    <source>
        <dbReference type="SAM" id="SignalP"/>
    </source>
</evidence>
<evidence type="ECO:0000256" key="2">
    <source>
        <dbReference type="ARBA" id="ARBA00022801"/>
    </source>
</evidence>
<dbReference type="EMBL" id="HG720933">
    <property type="protein sequence ID" value="CDJ59865.1"/>
    <property type="molecule type" value="Genomic_DNA"/>
</dbReference>
<feature type="region of interest" description="Disordered" evidence="6">
    <location>
        <begin position="357"/>
        <end position="384"/>
    </location>
</feature>
<organism evidence="10 11">
    <name type="scientific">Eimeria maxima</name>
    <name type="common">Coccidian parasite</name>
    <dbReference type="NCBI Taxonomy" id="5804"/>
    <lineage>
        <taxon>Eukaryota</taxon>
        <taxon>Sar</taxon>
        <taxon>Alveolata</taxon>
        <taxon>Apicomplexa</taxon>
        <taxon>Conoidasida</taxon>
        <taxon>Coccidia</taxon>
        <taxon>Eucoccidiorida</taxon>
        <taxon>Eimeriorina</taxon>
        <taxon>Eimeriidae</taxon>
        <taxon>Eimeria</taxon>
    </lineage>
</organism>
<dbReference type="SMART" id="SM00487">
    <property type="entry name" value="DEXDc"/>
    <property type="match status" value="1"/>
</dbReference>
<feature type="compositionally biased region" description="Polar residues" evidence="6">
    <location>
        <begin position="133"/>
        <end position="143"/>
    </location>
</feature>
<keyword evidence="2 5" id="KW-0378">Hydrolase</keyword>
<dbReference type="OMA" id="VQFCILD"/>
<dbReference type="GO" id="GO:0003724">
    <property type="term" value="F:RNA helicase activity"/>
    <property type="evidence" value="ECO:0007669"/>
    <property type="project" value="UniProtKB-EC"/>
</dbReference>
<evidence type="ECO:0000259" key="8">
    <source>
        <dbReference type="PROSITE" id="PS51192"/>
    </source>
</evidence>
<accession>U6MDW3</accession>
<keyword evidence="1 5" id="KW-0547">Nucleotide-binding</keyword>
<evidence type="ECO:0000256" key="3">
    <source>
        <dbReference type="ARBA" id="ARBA00022840"/>
    </source>
</evidence>
<dbReference type="Pfam" id="PF00270">
    <property type="entry name" value="DEAD"/>
    <property type="match status" value="1"/>
</dbReference>
<proteinExistence type="inferred from homology"/>
<feature type="region of interest" description="Disordered" evidence="6">
    <location>
        <begin position="1264"/>
        <end position="1284"/>
    </location>
</feature>
<dbReference type="GO" id="GO:0005524">
    <property type="term" value="F:ATP binding"/>
    <property type="evidence" value="ECO:0007669"/>
    <property type="project" value="UniProtKB-UniRule"/>
</dbReference>
<keyword evidence="7" id="KW-0732">Signal</keyword>
<feature type="region of interest" description="Disordered" evidence="6">
    <location>
        <begin position="576"/>
        <end position="606"/>
    </location>
</feature>
<protein>
    <recommendedName>
        <fullName evidence="5">ATP-dependent RNA helicase</fullName>
        <ecNumber evidence="5">3.6.4.13</ecNumber>
    </recommendedName>
</protein>
<dbReference type="PROSITE" id="PS51194">
    <property type="entry name" value="HELICASE_CTER"/>
    <property type="match status" value="1"/>
</dbReference>